<protein>
    <submittedName>
        <fullName evidence="2">Uncharacterized protein</fullName>
    </submittedName>
</protein>
<dbReference type="Proteomes" id="UP000422736">
    <property type="component" value="Chromosome 1"/>
</dbReference>
<name>A0ABX6EMQ8_KLUMA</name>
<dbReference type="EMBL" id="CP015054">
    <property type="protein sequence ID" value="QGN13428.1"/>
    <property type="molecule type" value="Genomic_DNA"/>
</dbReference>
<feature type="region of interest" description="Disordered" evidence="1">
    <location>
        <begin position="45"/>
        <end position="67"/>
    </location>
</feature>
<accession>A0ABX6EMQ8</accession>
<proteinExistence type="predicted"/>
<reference evidence="2 3" key="2">
    <citation type="submission" date="2019-11" db="EMBL/GenBank/DDBJ databases">
        <authorList>
            <person name="Lu H."/>
        </authorList>
    </citation>
    <scope>NUCLEOTIDE SEQUENCE [LARGE SCALE GENOMIC DNA]</scope>
    <source>
        <strain evidence="2 3">FIM1</strain>
    </source>
</reference>
<keyword evidence="3" id="KW-1185">Reference proteome</keyword>
<sequence length="102" mass="11924">MNSLLEERKNLLEQLRQYDTQDNQVNETTFNNKVTRRSLDAAVHEQSTSWENVGEENVGEENSSEAKLEKDLAELKKRTDNNLKRMFRERVLREVAQETQGA</sequence>
<evidence type="ECO:0000313" key="3">
    <source>
        <dbReference type="Proteomes" id="UP000422736"/>
    </source>
</evidence>
<evidence type="ECO:0000313" key="2">
    <source>
        <dbReference type="EMBL" id="QGN13428.1"/>
    </source>
</evidence>
<gene>
    <name evidence="2" type="ORF">FIM1_65</name>
</gene>
<evidence type="ECO:0000256" key="1">
    <source>
        <dbReference type="SAM" id="MobiDB-lite"/>
    </source>
</evidence>
<organism evidence="2 3">
    <name type="scientific">Kluyveromyces marxianus</name>
    <name type="common">Yeast</name>
    <name type="synonym">Candida kefyr</name>
    <dbReference type="NCBI Taxonomy" id="4911"/>
    <lineage>
        <taxon>Eukaryota</taxon>
        <taxon>Fungi</taxon>
        <taxon>Dikarya</taxon>
        <taxon>Ascomycota</taxon>
        <taxon>Saccharomycotina</taxon>
        <taxon>Saccharomycetes</taxon>
        <taxon>Saccharomycetales</taxon>
        <taxon>Saccharomycetaceae</taxon>
        <taxon>Kluyveromyces</taxon>
    </lineage>
</organism>
<feature type="compositionally biased region" description="Acidic residues" evidence="1">
    <location>
        <begin position="53"/>
        <end position="63"/>
    </location>
</feature>
<reference evidence="2 3" key="1">
    <citation type="submission" date="2016-03" db="EMBL/GenBank/DDBJ databases">
        <title>How can Kluyveromyces marxianus grow so fast - potential evolutionary course in Saccharomyces Complex revealed by comparative genomics.</title>
        <authorList>
            <person name="Mo W."/>
            <person name="Lu W."/>
            <person name="Yang X."/>
            <person name="Qi J."/>
            <person name="Lv H."/>
        </authorList>
    </citation>
    <scope>NUCLEOTIDE SEQUENCE [LARGE SCALE GENOMIC DNA]</scope>
    <source>
        <strain evidence="2 3">FIM1</strain>
    </source>
</reference>